<keyword evidence="2" id="KW-0472">Membrane</keyword>
<dbReference type="RefSeq" id="WP_072474328.1">
    <property type="nucleotide sequence ID" value="NZ_FPJG01000001.1"/>
</dbReference>
<evidence type="ECO:0000256" key="2">
    <source>
        <dbReference type="SAM" id="Phobius"/>
    </source>
</evidence>
<dbReference type="EMBL" id="FPJG01000001">
    <property type="protein sequence ID" value="SFW11730.1"/>
    <property type="molecule type" value="Genomic_DNA"/>
</dbReference>
<accession>A0A1K1LLH8</accession>
<evidence type="ECO:0000256" key="1">
    <source>
        <dbReference type="SAM" id="MobiDB-lite"/>
    </source>
</evidence>
<feature type="transmembrane region" description="Helical" evidence="2">
    <location>
        <begin position="112"/>
        <end position="135"/>
    </location>
</feature>
<keyword evidence="2" id="KW-1133">Transmembrane helix</keyword>
<dbReference type="SUPFAM" id="SSF52540">
    <property type="entry name" value="P-loop containing nucleoside triphosphate hydrolases"/>
    <property type="match status" value="1"/>
</dbReference>
<dbReference type="AlphaFoldDB" id="A0A1K1LLH8"/>
<reference evidence="4" key="1">
    <citation type="submission" date="2016-11" db="EMBL/GenBank/DDBJ databases">
        <authorList>
            <person name="Varghese N."/>
            <person name="Submissions S."/>
        </authorList>
    </citation>
    <scope>NUCLEOTIDE SEQUENCE [LARGE SCALE GENOMIC DNA]</scope>
    <source>
        <strain evidence="4">DSM 44671</strain>
    </source>
</reference>
<keyword evidence="2" id="KW-0812">Transmembrane</keyword>
<dbReference type="Proteomes" id="UP000182740">
    <property type="component" value="Unassembled WGS sequence"/>
</dbReference>
<dbReference type="InterPro" id="IPR027417">
    <property type="entry name" value="P-loop_NTPase"/>
</dbReference>
<organism evidence="3 4">
    <name type="scientific">Amycolatopsis australiensis</name>
    <dbReference type="NCBI Taxonomy" id="546364"/>
    <lineage>
        <taxon>Bacteria</taxon>
        <taxon>Bacillati</taxon>
        <taxon>Actinomycetota</taxon>
        <taxon>Actinomycetes</taxon>
        <taxon>Pseudonocardiales</taxon>
        <taxon>Pseudonocardiaceae</taxon>
        <taxon>Amycolatopsis</taxon>
    </lineage>
</organism>
<dbReference type="Gene3D" id="3.40.50.300">
    <property type="entry name" value="P-loop containing nucleotide triphosphate hydrolases"/>
    <property type="match status" value="1"/>
</dbReference>
<dbReference type="Gene3D" id="1.10.10.10">
    <property type="entry name" value="Winged helix-like DNA-binding domain superfamily/Winged helix DNA-binding domain"/>
    <property type="match status" value="1"/>
</dbReference>
<dbReference type="InterPro" id="IPR036388">
    <property type="entry name" value="WH-like_DNA-bd_sf"/>
</dbReference>
<sequence length="748" mass="80217">MKTTTRPNAPGRGKGNPLDTIERSFDETARELAQAVQTLMTTLPDQVAGDHTATADPAEKPGNRAARRARTKAQRLALAEIERRNRAQLLPHYLTAGLIGFAFVIREAAQNAAGIAALLTGLGVLGTSALGYWIARHRRQLLDGWQLWTGLLGMAAAAWMTLAVAIGVNWGSLALAMIGDFSLGARWWRHHQHDLRAASEPEPAAETVEPVEIDDATIAKFPKLWADFVGKTGYCLPGSALIAGERFDHGVEYVLRLAPGKQSLADVHAVLGKIATALGIPAVRLLAEPYTETNDEGEEIEQPGLVKFTVILAQPIKGAAFFTDPALLPGGFVPIGPYVDGRGTATYRLFNASRMLNGLVVGSPGTGKSRLLEIIGLCAMWTGVIKVIHIDGQNGESCPLLWDNTEHYGRDEADLALARLQEIQRYRETNKPAHLRGKFRPTRDYPGVLVIMDESHLNITKENKEGWKSLFREANKIGIGCLCADQDPSVQTWHDTALRSFLKSGNGIGLRVEDATCSRIAASGPDAFDLNTLPRKPGVGYVMKPDHPEARQAVYQGLWAPDQDDAYPLDETTGERSRDRTIPDNVVLIEEWFARARGRAAELDAGSEAAKLSVTQPRPAAGDAGAGGAASALMTRPRAFGSAGGVRPVPGSRAPLPPTIGMPPAPPAPAQPTAEPVAAEAVNESLRLVLGAIASGLDQPGRIADTIGCTARHAGTLLGKLREMGLIDREGNGKAVRYFLTEEGRRAA</sequence>
<evidence type="ECO:0000313" key="3">
    <source>
        <dbReference type="EMBL" id="SFW11730.1"/>
    </source>
</evidence>
<feature type="transmembrane region" description="Helical" evidence="2">
    <location>
        <begin position="147"/>
        <end position="170"/>
    </location>
</feature>
<dbReference type="SUPFAM" id="SSF46785">
    <property type="entry name" value="Winged helix' DNA-binding domain"/>
    <property type="match status" value="1"/>
</dbReference>
<feature type="region of interest" description="Disordered" evidence="1">
    <location>
        <begin position="1"/>
        <end position="22"/>
    </location>
</feature>
<dbReference type="OrthoDB" id="3648675at2"/>
<gene>
    <name evidence="3" type="ORF">SAMN04489730_0052</name>
</gene>
<dbReference type="STRING" id="546364.SAMN04489730_0052"/>
<keyword evidence="4" id="KW-1185">Reference proteome</keyword>
<evidence type="ECO:0000313" key="4">
    <source>
        <dbReference type="Proteomes" id="UP000182740"/>
    </source>
</evidence>
<feature type="transmembrane region" description="Helical" evidence="2">
    <location>
        <begin position="89"/>
        <end position="106"/>
    </location>
</feature>
<feature type="region of interest" description="Disordered" evidence="1">
    <location>
        <begin position="43"/>
        <end position="69"/>
    </location>
</feature>
<name>A0A1K1LLH8_9PSEU</name>
<proteinExistence type="predicted"/>
<protein>
    <submittedName>
        <fullName evidence="3">Uncharacterized protein</fullName>
    </submittedName>
</protein>
<dbReference type="InterPro" id="IPR036390">
    <property type="entry name" value="WH_DNA-bd_sf"/>
</dbReference>